<dbReference type="EMBL" id="JBFOLK010000012">
    <property type="protein sequence ID" value="KAL2470816.1"/>
    <property type="molecule type" value="Genomic_DNA"/>
</dbReference>
<evidence type="ECO:0000313" key="2">
    <source>
        <dbReference type="Proteomes" id="UP001604336"/>
    </source>
</evidence>
<accession>A0ABD1Q7V6</accession>
<gene>
    <name evidence="1" type="ORF">Adt_38952</name>
</gene>
<dbReference type="AlphaFoldDB" id="A0ABD1Q7V6"/>
<protein>
    <submittedName>
        <fullName evidence="1">DUF1985 domain-containing protein</fullName>
    </submittedName>
</protein>
<comment type="caution">
    <text evidence="1">The sequence shown here is derived from an EMBL/GenBank/DDBJ whole genome shotgun (WGS) entry which is preliminary data.</text>
</comment>
<evidence type="ECO:0000313" key="1">
    <source>
        <dbReference type="EMBL" id="KAL2470816.1"/>
    </source>
</evidence>
<dbReference type="PANTHER" id="PTHR48449:SF1">
    <property type="entry name" value="DUF1985 DOMAIN-CONTAINING PROTEIN"/>
    <property type="match status" value="1"/>
</dbReference>
<keyword evidence="2" id="KW-1185">Reference proteome</keyword>
<dbReference type="PANTHER" id="PTHR48449">
    <property type="entry name" value="DUF1985 DOMAIN-CONTAINING PROTEIN"/>
    <property type="match status" value="1"/>
</dbReference>
<reference evidence="2" key="1">
    <citation type="submission" date="2024-07" db="EMBL/GenBank/DDBJ databases">
        <title>Two chromosome-level genome assemblies of Korean endemic species Abeliophyllum distichum and Forsythia ovata (Oleaceae).</title>
        <authorList>
            <person name="Jang H."/>
        </authorList>
    </citation>
    <scope>NUCLEOTIDE SEQUENCE [LARGE SCALE GENOMIC DNA]</scope>
</reference>
<name>A0ABD1Q7V6_9LAMI</name>
<organism evidence="1 2">
    <name type="scientific">Abeliophyllum distichum</name>
    <dbReference type="NCBI Taxonomy" id="126358"/>
    <lineage>
        <taxon>Eukaryota</taxon>
        <taxon>Viridiplantae</taxon>
        <taxon>Streptophyta</taxon>
        <taxon>Embryophyta</taxon>
        <taxon>Tracheophyta</taxon>
        <taxon>Spermatophyta</taxon>
        <taxon>Magnoliopsida</taxon>
        <taxon>eudicotyledons</taxon>
        <taxon>Gunneridae</taxon>
        <taxon>Pentapetalae</taxon>
        <taxon>asterids</taxon>
        <taxon>lamiids</taxon>
        <taxon>Lamiales</taxon>
        <taxon>Oleaceae</taxon>
        <taxon>Forsythieae</taxon>
        <taxon>Abeliophyllum</taxon>
    </lineage>
</organism>
<sequence>MSDAQRNMFNDTCFGHFVEMSEIVLNPQLIHQVLIREVKQPNVDEMWFNVSGSLMYMTILHKPQLSDRDVVEFGILLLLTNLLFTIAYKRSMEESLMVLVDSEDMNLYAWDKELYNLR</sequence>
<proteinExistence type="predicted"/>
<dbReference type="Proteomes" id="UP001604336">
    <property type="component" value="Unassembled WGS sequence"/>
</dbReference>